<dbReference type="GO" id="GO:0030435">
    <property type="term" value="P:sporulation resulting in formation of a cellular spore"/>
    <property type="evidence" value="ECO:0007669"/>
    <property type="project" value="InterPro"/>
</dbReference>
<dbReference type="GO" id="GO:0030288">
    <property type="term" value="C:outer membrane-bounded periplasmic space"/>
    <property type="evidence" value="ECO:0007669"/>
    <property type="project" value="TreeGrafter"/>
</dbReference>
<evidence type="ECO:0000259" key="1">
    <source>
        <dbReference type="Pfam" id="PF08486"/>
    </source>
</evidence>
<dbReference type="Proteomes" id="UP001203972">
    <property type="component" value="Unassembled WGS sequence"/>
</dbReference>
<dbReference type="InterPro" id="IPR014225">
    <property type="entry name" value="Spore_II_D_firmicutes"/>
</dbReference>
<evidence type="ECO:0000313" key="2">
    <source>
        <dbReference type="EMBL" id="MCR0231938.1"/>
    </source>
</evidence>
<dbReference type="AlphaFoldDB" id="A0AAP2XUX7"/>
<organism evidence="2 3">
    <name type="scientific">Clostridium innocuum</name>
    <dbReference type="NCBI Taxonomy" id="1522"/>
    <lineage>
        <taxon>Bacteria</taxon>
        <taxon>Bacillati</taxon>
        <taxon>Bacillota</taxon>
        <taxon>Clostridia</taxon>
        <taxon>Eubacteriales</taxon>
        <taxon>Clostridiaceae</taxon>
        <taxon>Clostridium</taxon>
    </lineage>
</organism>
<evidence type="ECO:0000313" key="3">
    <source>
        <dbReference type="Proteomes" id="UP001203972"/>
    </source>
</evidence>
<dbReference type="InterPro" id="IPR013693">
    <property type="entry name" value="SpoIID/LytB_N"/>
</dbReference>
<sequence>MIFLKIAVKFLLVLSIILVSFFLWLNMGTSSPILWNTGKESVQEQEKKDKEKAKDKEQTVHITRQDGTSLKLPLETYLEGVIGSEMPASFEMEALKAQCVAARTFVTKRGFEVDDTTRTQVYHDDKQMRQIWGSSYDKMHARVVKALQETEGEIMTYQGEPISAVFFSGSCGKTANSEEYWDSRTPYLRSVDSHWDKEEDGYEKTAVISEEDFHTMLGFENPVKEVGKPSHYASGYVKSITIDRIVFSGREIREKLNLRSSCFSIKKTSGGYAVTTRGFGHGLGMSQYGAQGMALEKKNYKEILKHYYTGVQIVKE</sequence>
<accession>A0AAP2XUX7</accession>
<dbReference type="PANTHER" id="PTHR30032">
    <property type="entry name" value="N-ACETYLMURAMOYL-L-ALANINE AMIDASE-RELATED"/>
    <property type="match status" value="1"/>
</dbReference>
<dbReference type="RefSeq" id="WP_227761276.1">
    <property type="nucleotide sequence ID" value="NZ_CABHIW010000002.1"/>
</dbReference>
<dbReference type="PANTHER" id="PTHR30032:SF4">
    <property type="entry name" value="AMIDASE ENHANCER"/>
    <property type="match status" value="1"/>
</dbReference>
<dbReference type="InterPro" id="IPR013486">
    <property type="entry name" value="SpoIID/LytB"/>
</dbReference>
<name>A0AAP2XUX7_CLOIN</name>
<protein>
    <submittedName>
        <fullName evidence="2">Stage II sporulation protein D</fullName>
    </submittedName>
</protein>
<dbReference type="InterPro" id="IPR051922">
    <property type="entry name" value="Bact_Sporulation_Assoc"/>
</dbReference>
<comment type="caution">
    <text evidence="2">The sequence shown here is derived from an EMBL/GenBank/DDBJ whole genome shotgun (WGS) entry which is preliminary data.</text>
</comment>
<gene>
    <name evidence="2" type="primary">spoIID</name>
    <name evidence="2" type="ORF">MKC95_04050</name>
</gene>
<dbReference type="NCBIfam" id="TIGR02669">
    <property type="entry name" value="SpoIID_LytB"/>
    <property type="match status" value="1"/>
</dbReference>
<feature type="domain" description="Sporulation stage II protein D amidase enhancer LytB N-terminal" evidence="1">
    <location>
        <begin position="71"/>
        <end position="157"/>
    </location>
</feature>
<reference evidence="2" key="1">
    <citation type="journal article" date="2022" name="Clin. Infect. Dis.">
        <title>Association between Clostridium innocuum and antibiotic-associated diarrhea in adults and children: A cross-sectional study and comparative genomics analysis.</title>
        <authorList>
            <person name="Cherny K.E."/>
            <person name="Muscat E.B."/>
            <person name="Balaji A."/>
            <person name="Mukherjee J."/>
            <person name="Ozer E.A."/>
            <person name="Angarone M.P."/>
            <person name="Hauser A.R."/>
            <person name="Sichel J.S."/>
            <person name="Amponsah E."/>
            <person name="Kociolek L.K."/>
        </authorList>
    </citation>
    <scope>NUCLEOTIDE SEQUENCE</scope>
    <source>
        <strain evidence="2">NU1-AC-029v</strain>
    </source>
</reference>
<dbReference type="EMBL" id="JAKTMA010000005">
    <property type="protein sequence ID" value="MCR0231938.1"/>
    <property type="molecule type" value="Genomic_DNA"/>
</dbReference>
<dbReference type="NCBIfam" id="TIGR02870">
    <property type="entry name" value="spore_II_D"/>
    <property type="match status" value="1"/>
</dbReference>
<proteinExistence type="predicted"/>
<dbReference type="Pfam" id="PF08486">
    <property type="entry name" value="SpoIID"/>
    <property type="match status" value="1"/>
</dbReference>